<dbReference type="InterPro" id="IPR050300">
    <property type="entry name" value="GDXG_lipolytic_enzyme"/>
</dbReference>
<dbReference type="Proteomes" id="UP000541857">
    <property type="component" value="Unassembled WGS sequence"/>
</dbReference>
<comment type="caution">
    <text evidence="4">The sequence shown here is derived from an EMBL/GenBank/DDBJ whole genome shotgun (WGS) entry which is preliminary data.</text>
</comment>
<dbReference type="AlphaFoldDB" id="A0A7W2R3H9"/>
<feature type="chain" id="PRO_5031267615" evidence="2">
    <location>
        <begin position="26"/>
        <end position="296"/>
    </location>
</feature>
<evidence type="ECO:0000256" key="1">
    <source>
        <dbReference type="ARBA" id="ARBA00022801"/>
    </source>
</evidence>
<name>A0A7W2R3H9_9FLAO</name>
<dbReference type="EMBL" id="JACGLT010000005">
    <property type="protein sequence ID" value="MBA6152819.1"/>
    <property type="molecule type" value="Genomic_DNA"/>
</dbReference>
<dbReference type="InterPro" id="IPR049492">
    <property type="entry name" value="BD-FAE-like_dom"/>
</dbReference>
<dbReference type="Gene3D" id="3.40.50.1820">
    <property type="entry name" value="alpha/beta hydrolase"/>
    <property type="match status" value="1"/>
</dbReference>
<organism evidence="4 5">
    <name type="scientific">Gelidibacter maritimus</name>
    <dbReference type="NCBI Taxonomy" id="2761487"/>
    <lineage>
        <taxon>Bacteria</taxon>
        <taxon>Pseudomonadati</taxon>
        <taxon>Bacteroidota</taxon>
        <taxon>Flavobacteriia</taxon>
        <taxon>Flavobacteriales</taxon>
        <taxon>Flavobacteriaceae</taxon>
        <taxon>Gelidibacter</taxon>
    </lineage>
</organism>
<sequence length="296" mass="33269">MSRLHCLTRRLAGVFVLLLATMTVAQVNNAQTPVNFPNNYVTQLDLVYTKVGSWEGRLDIYHPSTKDQKVPLVINIHGGGWNHGTKESQTGFGSFFKKGFAVANIEYRLVHEGEAPAAVQDVRCALNYLYEHAEDFNVDRDRIILMGSSAGAHLAMLAGLLKNNTIFDVYCKSENNLAVFAIINKYGVSDLTSENVRKSKSVKNWLGTRYHDVKFVKSVSPIYYVDKNSPPIFMVHGDADPIVSYLQSKRLYQALLDNSVKTKLMTIKNGEHGKFSKEDQKHSNDELWHFLDALGL</sequence>
<evidence type="ECO:0000313" key="4">
    <source>
        <dbReference type="EMBL" id="MBA6152819.1"/>
    </source>
</evidence>
<dbReference type="SUPFAM" id="SSF53474">
    <property type="entry name" value="alpha/beta-Hydrolases"/>
    <property type="match status" value="1"/>
</dbReference>
<dbReference type="Pfam" id="PF20434">
    <property type="entry name" value="BD-FAE"/>
    <property type="match status" value="1"/>
</dbReference>
<reference evidence="4 5" key="1">
    <citation type="submission" date="2020-07" db="EMBL/GenBank/DDBJ databases">
        <title>Bacterium isolated from marine sediment.</title>
        <authorList>
            <person name="Shang D."/>
        </authorList>
    </citation>
    <scope>NUCLEOTIDE SEQUENCE [LARGE SCALE GENOMIC DNA]</scope>
    <source>
        <strain evidence="4 5">F6074</strain>
    </source>
</reference>
<evidence type="ECO:0000259" key="3">
    <source>
        <dbReference type="Pfam" id="PF20434"/>
    </source>
</evidence>
<dbReference type="InterPro" id="IPR029058">
    <property type="entry name" value="AB_hydrolase_fold"/>
</dbReference>
<protein>
    <submittedName>
        <fullName evidence="4">Alpha/beta hydrolase</fullName>
    </submittedName>
</protein>
<evidence type="ECO:0000313" key="5">
    <source>
        <dbReference type="Proteomes" id="UP000541857"/>
    </source>
</evidence>
<gene>
    <name evidence="4" type="ORF">H3Z82_08800</name>
</gene>
<accession>A0A7W2R3H9</accession>
<keyword evidence="2" id="KW-0732">Signal</keyword>
<dbReference type="GO" id="GO:0016787">
    <property type="term" value="F:hydrolase activity"/>
    <property type="evidence" value="ECO:0007669"/>
    <property type="project" value="UniProtKB-KW"/>
</dbReference>
<evidence type="ECO:0000256" key="2">
    <source>
        <dbReference type="SAM" id="SignalP"/>
    </source>
</evidence>
<keyword evidence="1 4" id="KW-0378">Hydrolase</keyword>
<keyword evidence="5" id="KW-1185">Reference proteome</keyword>
<feature type="signal peptide" evidence="2">
    <location>
        <begin position="1"/>
        <end position="25"/>
    </location>
</feature>
<proteinExistence type="predicted"/>
<dbReference type="PANTHER" id="PTHR48081">
    <property type="entry name" value="AB HYDROLASE SUPERFAMILY PROTEIN C4A8.06C"/>
    <property type="match status" value="1"/>
</dbReference>
<feature type="domain" description="BD-FAE-like" evidence="3">
    <location>
        <begin position="58"/>
        <end position="255"/>
    </location>
</feature>